<dbReference type="GeneTree" id="ENSGT00400000022459"/>
<dbReference type="AlphaFoldDB" id="A0AAQ5YY93"/>
<reference evidence="1" key="2">
    <citation type="submission" date="2025-08" db="UniProtKB">
        <authorList>
            <consortium name="Ensembl"/>
        </authorList>
    </citation>
    <scope>IDENTIFICATION</scope>
</reference>
<dbReference type="InterPro" id="IPR053234">
    <property type="entry name" value="RPM1_Interactor"/>
</dbReference>
<organism evidence="1 2">
    <name type="scientific">Amphiprion ocellaris</name>
    <name type="common">Clown anemonefish</name>
    <dbReference type="NCBI Taxonomy" id="80972"/>
    <lineage>
        <taxon>Eukaryota</taxon>
        <taxon>Metazoa</taxon>
        <taxon>Chordata</taxon>
        <taxon>Craniata</taxon>
        <taxon>Vertebrata</taxon>
        <taxon>Euteleostomi</taxon>
        <taxon>Actinopterygii</taxon>
        <taxon>Neopterygii</taxon>
        <taxon>Teleostei</taxon>
        <taxon>Neoteleostei</taxon>
        <taxon>Acanthomorphata</taxon>
        <taxon>Ovalentaria</taxon>
        <taxon>Pomacentridae</taxon>
        <taxon>Amphiprion</taxon>
    </lineage>
</organism>
<reference evidence="1" key="3">
    <citation type="submission" date="2025-09" db="UniProtKB">
        <authorList>
            <consortium name="Ensembl"/>
        </authorList>
    </citation>
    <scope>IDENTIFICATION</scope>
</reference>
<reference evidence="1 2" key="1">
    <citation type="submission" date="2022-01" db="EMBL/GenBank/DDBJ databases">
        <title>A chromosome-scale genome assembly of the false clownfish, Amphiprion ocellaris.</title>
        <authorList>
            <person name="Ryu T."/>
        </authorList>
    </citation>
    <scope>NUCLEOTIDE SEQUENCE [LARGE SCALE GENOMIC DNA]</scope>
</reference>
<dbReference type="PANTHER" id="PTHR33443">
    <property type="entry name" value="ZGC:112980"/>
    <property type="match status" value="1"/>
</dbReference>
<dbReference type="PANTHER" id="PTHR33443:SF30">
    <property type="entry name" value="SARCOSINE DEHYDROGENASE-2C PROTEIN"/>
    <property type="match status" value="1"/>
</dbReference>
<name>A0AAQ5YY93_AMPOC</name>
<keyword evidence="2" id="KW-1185">Reference proteome</keyword>
<evidence type="ECO:0000313" key="1">
    <source>
        <dbReference type="Ensembl" id="ENSAOCP00000056956.1"/>
    </source>
</evidence>
<dbReference type="Proteomes" id="UP001501940">
    <property type="component" value="Chromosome 4"/>
</dbReference>
<evidence type="ECO:0008006" key="3">
    <source>
        <dbReference type="Google" id="ProtNLM"/>
    </source>
</evidence>
<dbReference type="Ensembl" id="ENSAOCT00000085224.1">
    <property type="protein sequence ID" value="ENSAOCP00000056956.1"/>
    <property type="gene ID" value="ENSAOCG00000025594.1"/>
</dbReference>
<proteinExistence type="predicted"/>
<sequence length="660" mass="75183">MCTTADSGEIIILSDDDDKDCENDLSCLIVEVEDVKKTDCMPAPTALDEDLVVTFSRCAEVLPHARYDCPIHPFTATDCETGVPVAGNQLFCDQCFCYICDKLASSCVMWCHSEMCHCNSHKKSPFWHNLRNTALLGGLKPFNLTLSEIDSHLRCAEMMLQNFRQELSEQFSSFVKGKTLQEIGLPLLNMQGLVHDYTPVYEFVSLFLNKADQQDGRAAAILNLGAALEFVRHFQVPGYTKQHFHFYINYFLQFQIFTSSISFFSFFRAFILQTPMSNVTEAKVLLMQRVIASVQRQMVMADFSAEFVQKLQDFYKNLYFPAELRSMRNSLCVRLWDDVLLVAVLKGQNVSGVRKDKGKKDILIEQISVVLLRTELLQRQCRYRELCRYLRVVQTDDSSIFQQLQDLIPFFMCMHGDFTSALTSLFPSVNAPASNLSPHSFLFYLRIFETATAPKLMVIRPAQLSCSAAKWELIESAVPLKRAELVKFALRAQRCCCAVYTDSQCWTSLLQIVNTHRGSLTALPAPSKQFLHEARDIVNSILLDRQNSSLQIPRFFLEMYPDQALLLLVTAALGLRIRDAALSPTLPVLSAFKDNVWAFTWLCDNLSSSEERLRSFIQEITREMENTAECPGRVVDILKQTHLQLSCVLKTMHRLQTHPL</sequence>
<protein>
    <recommendedName>
        <fullName evidence="3">B box-type domain-containing protein</fullName>
    </recommendedName>
</protein>
<evidence type="ECO:0000313" key="2">
    <source>
        <dbReference type="Proteomes" id="UP001501940"/>
    </source>
</evidence>
<accession>A0AAQ5YY93</accession>